<name>A0AAE4R4U9_9ACTN</name>
<gene>
    <name evidence="7" type="ORF">R3Q15_03270</name>
</gene>
<dbReference type="InterPro" id="IPR025110">
    <property type="entry name" value="AMP-bd_C"/>
</dbReference>
<evidence type="ECO:0000256" key="3">
    <source>
        <dbReference type="ARBA" id="ARBA00022832"/>
    </source>
</evidence>
<sequence length="178" mass="19804">MPHDGISRGEVLIRGPWVATRYYRADHPDRFDDGWLRTGDIGVIDEHGYLTIVDRSKDLIKSGGEWISSVALEEALVEHPAVHAAAVVSVPHPRWQERPVAYIVGDDGLDVDEVAAELAERVPRWWMPEKIVIVDHLPRTSVGKLDKRTLRERAAGTPDLWEPTTAADSPVPVTHGDS</sequence>
<feature type="domain" description="AMP-binding enzyme C-terminal" evidence="6">
    <location>
        <begin position="72"/>
        <end position="144"/>
    </location>
</feature>
<dbReference type="RefSeq" id="WP_024500309.1">
    <property type="nucleotide sequence ID" value="NZ_CP096596.1"/>
</dbReference>
<dbReference type="FunFam" id="3.30.300.30:FF:000008">
    <property type="entry name" value="2,3-dihydroxybenzoate-AMP ligase"/>
    <property type="match status" value="1"/>
</dbReference>
<proteinExistence type="inferred from homology"/>
<dbReference type="PANTHER" id="PTHR43859">
    <property type="entry name" value="ACYL-ACTIVATING ENZYME"/>
    <property type="match status" value="1"/>
</dbReference>
<dbReference type="AlphaFoldDB" id="A0AAE4R4U9"/>
<comment type="similarity">
    <text evidence="1">Belongs to the ATP-dependent AMP-binding enzyme family.</text>
</comment>
<dbReference type="InterPro" id="IPR042099">
    <property type="entry name" value="ANL_N_sf"/>
</dbReference>
<dbReference type="PANTHER" id="PTHR43859:SF4">
    <property type="entry name" value="BUTANOATE--COA LIGASE AAE1-RELATED"/>
    <property type="match status" value="1"/>
</dbReference>
<protein>
    <submittedName>
        <fullName evidence="7">AMP-binding protein</fullName>
    </submittedName>
</protein>
<keyword evidence="4" id="KW-0443">Lipid metabolism</keyword>
<dbReference type="GO" id="GO:0016874">
    <property type="term" value="F:ligase activity"/>
    <property type="evidence" value="ECO:0007669"/>
    <property type="project" value="UniProtKB-KW"/>
</dbReference>
<dbReference type="InterPro" id="IPR045851">
    <property type="entry name" value="AMP-bd_C_sf"/>
</dbReference>
<dbReference type="EMBL" id="JAWLKH010000002">
    <property type="protein sequence ID" value="MDV6310931.1"/>
    <property type="molecule type" value="Genomic_DNA"/>
</dbReference>
<organism evidence="7 8">
    <name type="scientific">Gordonia amicalis</name>
    <dbReference type="NCBI Taxonomy" id="89053"/>
    <lineage>
        <taxon>Bacteria</taxon>
        <taxon>Bacillati</taxon>
        <taxon>Actinomycetota</taxon>
        <taxon>Actinomycetes</taxon>
        <taxon>Mycobacteriales</taxon>
        <taxon>Gordoniaceae</taxon>
        <taxon>Gordonia</taxon>
    </lineage>
</organism>
<dbReference type="Gene3D" id="3.40.50.12780">
    <property type="entry name" value="N-terminal domain of ligase-like"/>
    <property type="match status" value="1"/>
</dbReference>
<feature type="region of interest" description="Disordered" evidence="5">
    <location>
        <begin position="154"/>
        <end position="178"/>
    </location>
</feature>
<evidence type="ECO:0000256" key="5">
    <source>
        <dbReference type="SAM" id="MobiDB-lite"/>
    </source>
</evidence>
<reference evidence="7" key="1">
    <citation type="submission" date="2023-10" db="EMBL/GenBank/DDBJ databases">
        <title>Development of a sustainable strategy for remediation of hydrocarbon-contaminated territories based on the waste exchange concept.</title>
        <authorList>
            <person name="Krivoruchko A."/>
        </authorList>
    </citation>
    <scope>NUCLEOTIDE SEQUENCE</scope>
    <source>
        <strain evidence="7">IEGM 1279</strain>
    </source>
</reference>
<keyword evidence="3" id="KW-0276">Fatty acid metabolism</keyword>
<dbReference type="GO" id="GO:0006631">
    <property type="term" value="P:fatty acid metabolic process"/>
    <property type="evidence" value="ECO:0007669"/>
    <property type="project" value="UniProtKB-KW"/>
</dbReference>
<dbReference type="Proteomes" id="UP001185922">
    <property type="component" value="Unassembled WGS sequence"/>
</dbReference>
<evidence type="ECO:0000256" key="1">
    <source>
        <dbReference type="ARBA" id="ARBA00006432"/>
    </source>
</evidence>
<comment type="caution">
    <text evidence="7">The sequence shown here is derived from an EMBL/GenBank/DDBJ whole genome shotgun (WGS) entry which is preliminary data.</text>
</comment>
<evidence type="ECO:0000256" key="2">
    <source>
        <dbReference type="ARBA" id="ARBA00022598"/>
    </source>
</evidence>
<evidence type="ECO:0000313" key="8">
    <source>
        <dbReference type="Proteomes" id="UP001185922"/>
    </source>
</evidence>
<accession>A0AAE4R4U9</accession>
<dbReference type="Gene3D" id="3.30.300.30">
    <property type="match status" value="1"/>
</dbReference>
<evidence type="ECO:0000259" key="6">
    <source>
        <dbReference type="Pfam" id="PF13193"/>
    </source>
</evidence>
<dbReference type="SUPFAM" id="SSF56801">
    <property type="entry name" value="Acetyl-CoA synthetase-like"/>
    <property type="match status" value="1"/>
</dbReference>
<keyword evidence="2" id="KW-0436">Ligase</keyword>
<evidence type="ECO:0000256" key="4">
    <source>
        <dbReference type="ARBA" id="ARBA00023098"/>
    </source>
</evidence>
<evidence type="ECO:0000313" key="7">
    <source>
        <dbReference type="EMBL" id="MDV6310931.1"/>
    </source>
</evidence>
<dbReference type="Pfam" id="PF13193">
    <property type="entry name" value="AMP-binding_C"/>
    <property type="match status" value="1"/>
</dbReference>